<dbReference type="EMBL" id="JWZX01002496">
    <property type="protein sequence ID" value="KOO28902.1"/>
    <property type="molecule type" value="Genomic_DNA"/>
</dbReference>
<sequence length="249" mass="27862">MVLRALGVAPAECSLKALSKQVPTTTTWTVDLAYLMRAYGVQFRYCTRTVGVDSSYKNKEFYKDTLDEDTARVMDLFSKAEEHQLVIEHRTVSPNELVELLRVPQQNMVMTLVDRRFLYNSSWIGRVFSGASGFVGHYVLLVGYDAVRDGYYLHDPGRTPEPEFASSSDLHRARVAHGTDEDLIIIPWEDNHAPARMLRRAQKPDLLLSDLGGSGSPSPTGYSFTLPKTSTGGRGGSSEEEHQLGEYLR</sequence>
<organism evidence="2 3">
    <name type="scientific">Chrysochromulina tobinii</name>
    <dbReference type="NCBI Taxonomy" id="1460289"/>
    <lineage>
        <taxon>Eukaryota</taxon>
        <taxon>Haptista</taxon>
        <taxon>Haptophyta</taxon>
        <taxon>Prymnesiophyceae</taxon>
        <taxon>Prymnesiales</taxon>
        <taxon>Chrysochromulinaceae</taxon>
        <taxon>Chrysochromulina</taxon>
    </lineage>
</organism>
<keyword evidence="3" id="KW-1185">Reference proteome</keyword>
<gene>
    <name evidence="2" type="ORF">Ctob_006213</name>
</gene>
<evidence type="ECO:0000313" key="2">
    <source>
        <dbReference type="EMBL" id="KOO28902.1"/>
    </source>
</evidence>
<dbReference type="PANTHER" id="PTHR31400:SF1">
    <property type="entry name" value="PROTEIN GUCD1"/>
    <property type="match status" value="1"/>
</dbReference>
<reference evidence="3" key="1">
    <citation type="journal article" date="2015" name="PLoS Genet.">
        <title>Genome Sequence and Transcriptome Analyses of Chrysochromulina tobin: Metabolic Tools for Enhanced Algal Fitness in the Prominent Order Prymnesiales (Haptophyceae).</title>
        <authorList>
            <person name="Hovde B.T."/>
            <person name="Deodato C.R."/>
            <person name="Hunsperger H.M."/>
            <person name="Ryken S.A."/>
            <person name="Yost W."/>
            <person name="Jha R.K."/>
            <person name="Patterson J."/>
            <person name="Monnat R.J. Jr."/>
            <person name="Barlow S.B."/>
            <person name="Starkenburg S.R."/>
            <person name="Cattolico R.A."/>
        </authorList>
    </citation>
    <scope>NUCLEOTIDE SEQUENCE</scope>
    <source>
        <strain evidence="3">CCMP291</strain>
    </source>
</reference>
<feature type="region of interest" description="Disordered" evidence="1">
    <location>
        <begin position="209"/>
        <end position="249"/>
    </location>
</feature>
<dbReference type="InterPro" id="IPR018616">
    <property type="entry name" value="GUCD1"/>
</dbReference>
<proteinExistence type="predicted"/>
<dbReference type="PANTHER" id="PTHR31400">
    <property type="entry name" value="GUANYLYL CYCLASE DOMAIN CONTAINING PROTEIN 1 GUCD1"/>
    <property type="match status" value="1"/>
</dbReference>
<feature type="compositionally biased region" description="Basic and acidic residues" evidence="1">
    <location>
        <begin position="237"/>
        <end position="249"/>
    </location>
</feature>
<protein>
    <submittedName>
        <fullName evidence="2">Guanylyl cyclase</fullName>
    </submittedName>
</protein>
<dbReference type="AlphaFoldDB" id="A0A0M0JRI0"/>
<accession>A0A0M0JRI0</accession>
<evidence type="ECO:0000313" key="3">
    <source>
        <dbReference type="Proteomes" id="UP000037460"/>
    </source>
</evidence>
<dbReference type="Proteomes" id="UP000037460">
    <property type="component" value="Unassembled WGS sequence"/>
</dbReference>
<evidence type="ECO:0000256" key="1">
    <source>
        <dbReference type="SAM" id="MobiDB-lite"/>
    </source>
</evidence>
<comment type="caution">
    <text evidence="2">The sequence shown here is derived from an EMBL/GenBank/DDBJ whole genome shotgun (WGS) entry which is preliminary data.</text>
</comment>
<dbReference type="Pfam" id="PF09778">
    <property type="entry name" value="Guanylate_cyc_2"/>
    <property type="match status" value="1"/>
</dbReference>
<feature type="compositionally biased region" description="Low complexity" evidence="1">
    <location>
        <begin position="209"/>
        <end position="219"/>
    </location>
</feature>
<dbReference type="OrthoDB" id="206796at2759"/>
<name>A0A0M0JRI0_9EUKA</name>